<gene>
    <name evidence="3" type="ordered locus">M301_0253</name>
</gene>
<name>D7DL29_METV0</name>
<sequence length="369" mass="41773">MWISSPWVKLKSLYQDASYRRLALALGLSLLLHLFLIGKFSFNLPNLNEQHDLIEARLVLPKALPSPVLNPPAVKKPVEKQVESNKPMEQKEEKPLEPVAQVNQQPALLPEPPPTETVTSIEPPEVAQPIVENPVEEAGLIAKPKPYQYIESEFDVYADKDDVPNRSIAGSARVVYQRLPNSERYQIKSLIQAKGLISLVIPVLLQTSDGYFDGIGLQPQHYFYKFGDKKDKTFSADFDWESKKLTLHSQKGDQTFDLQAGTQDLLSFMYQFMFVPPLQNMQLNITNGKKLGIYDYIFEGEETLTTKLGDIKTVHISRMAPEGEKKTELWLALDYQHVPVKIRETSGNGNMYELVITSLDARLEPLPLP</sequence>
<evidence type="ECO:0000256" key="2">
    <source>
        <dbReference type="SAM" id="Phobius"/>
    </source>
</evidence>
<protein>
    <recommendedName>
        <fullName evidence="5">DUF3108 domain-containing protein</fullName>
    </recommendedName>
</protein>
<reference evidence="3 4" key="2">
    <citation type="journal article" date="2011" name="J. Bacteriol.">
        <title>Genomes of three methylotrophs from a single niche uncover genetic and metabolic divergence of Methylophilaceae.</title>
        <authorList>
            <person name="Lapidus A."/>
            <person name="Clum A."/>
            <person name="Labutti K."/>
            <person name="Kaluzhnaya M.G."/>
            <person name="Lim S."/>
            <person name="Beck D.A."/>
            <person name="Glavina Del Rio T."/>
            <person name="Nolan M."/>
            <person name="Mavromatis K."/>
            <person name="Huntemann M."/>
            <person name="Lucas S."/>
            <person name="Lidstrom M.E."/>
            <person name="Ivanova N."/>
            <person name="Chistoserdova L."/>
        </authorList>
    </citation>
    <scope>NUCLEOTIDE SEQUENCE [LARGE SCALE GENOMIC DNA]</scope>
    <source>
        <strain evidence="3 4">301</strain>
    </source>
</reference>
<keyword evidence="4" id="KW-1185">Reference proteome</keyword>
<dbReference type="AlphaFoldDB" id="D7DL29"/>
<dbReference type="Pfam" id="PF11306">
    <property type="entry name" value="DUF3108"/>
    <property type="match status" value="1"/>
</dbReference>
<dbReference type="EMBL" id="CP002056">
    <property type="protein sequence ID" value="ADI28640.1"/>
    <property type="molecule type" value="Genomic_DNA"/>
</dbReference>
<proteinExistence type="predicted"/>
<reference evidence="4" key="1">
    <citation type="submission" date="2010-05" db="EMBL/GenBank/DDBJ databases">
        <title>Complete sequence of Methylotenera sp. 301.</title>
        <authorList>
            <person name="Lucas S."/>
            <person name="Copeland A."/>
            <person name="Lapidus A."/>
            <person name="Cheng J.-F."/>
            <person name="Bruce D."/>
            <person name="Goodwin L."/>
            <person name="Pitluck S."/>
            <person name="Clum A."/>
            <person name="Land M."/>
            <person name="Hauser L."/>
            <person name="Kyrpides N."/>
            <person name="Ivanova N."/>
            <person name="Chistoservova L."/>
            <person name="Kalyuzhnaya M."/>
            <person name="Woyke T."/>
        </authorList>
    </citation>
    <scope>NUCLEOTIDE SEQUENCE [LARGE SCALE GENOMIC DNA]</scope>
    <source>
        <strain evidence="4">301</strain>
    </source>
</reference>
<dbReference type="eggNOG" id="COG3147">
    <property type="taxonomic scope" value="Bacteria"/>
</dbReference>
<dbReference type="InterPro" id="IPR021457">
    <property type="entry name" value="DUF3108"/>
</dbReference>
<keyword evidence="2" id="KW-0812">Transmembrane</keyword>
<dbReference type="STRING" id="666681.M301_0253"/>
<evidence type="ECO:0000313" key="3">
    <source>
        <dbReference type="EMBL" id="ADI28640.1"/>
    </source>
</evidence>
<dbReference type="KEGG" id="meh:M301_0253"/>
<feature type="transmembrane region" description="Helical" evidence="2">
    <location>
        <begin position="21"/>
        <end position="42"/>
    </location>
</feature>
<feature type="region of interest" description="Disordered" evidence="1">
    <location>
        <begin position="70"/>
        <end position="128"/>
    </location>
</feature>
<dbReference type="Proteomes" id="UP000000383">
    <property type="component" value="Chromosome"/>
</dbReference>
<evidence type="ECO:0000313" key="4">
    <source>
        <dbReference type="Proteomes" id="UP000000383"/>
    </source>
</evidence>
<accession>D7DL29</accession>
<dbReference type="RefSeq" id="WP_013146957.1">
    <property type="nucleotide sequence ID" value="NC_014207.1"/>
</dbReference>
<keyword evidence="2" id="KW-0472">Membrane</keyword>
<feature type="compositionally biased region" description="Low complexity" evidence="1">
    <location>
        <begin position="116"/>
        <end position="125"/>
    </location>
</feature>
<keyword evidence="2" id="KW-1133">Transmembrane helix</keyword>
<evidence type="ECO:0000256" key="1">
    <source>
        <dbReference type="SAM" id="MobiDB-lite"/>
    </source>
</evidence>
<feature type="compositionally biased region" description="Basic and acidic residues" evidence="1">
    <location>
        <begin position="76"/>
        <end position="96"/>
    </location>
</feature>
<dbReference type="HOGENOM" id="CLU_063619_0_0_4"/>
<evidence type="ECO:0008006" key="5">
    <source>
        <dbReference type="Google" id="ProtNLM"/>
    </source>
</evidence>
<organism evidence="3 4">
    <name type="scientific">Methylotenera versatilis (strain 301)</name>
    <dbReference type="NCBI Taxonomy" id="666681"/>
    <lineage>
        <taxon>Bacteria</taxon>
        <taxon>Pseudomonadati</taxon>
        <taxon>Pseudomonadota</taxon>
        <taxon>Betaproteobacteria</taxon>
        <taxon>Nitrosomonadales</taxon>
        <taxon>Methylophilaceae</taxon>
        <taxon>Methylotenera</taxon>
    </lineage>
</organism>
<dbReference type="OrthoDB" id="9178542at2"/>